<dbReference type="PANTHER" id="PTHR43319:SF3">
    <property type="entry name" value="BETA-LACTAMASE-RELATED DOMAIN-CONTAINING PROTEIN"/>
    <property type="match status" value="1"/>
</dbReference>
<dbReference type="PANTHER" id="PTHR43319">
    <property type="entry name" value="BETA-LACTAMASE-RELATED"/>
    <property type="match status" value="1"/>
</dbReference>
<dbReference type="InterPro" id="IPR052907">
    <property type="entry name" value="Beta-lactamase/esterase"/>
</dbReference>
<reference evidence="2" key="1">
    <citation type="journal article" date="2015" name="Nature">
        <title>Complex archaea that bridge the gap between prokaryotes and eukaryotes.</title>
        <authorList>
            <person name="Spang A."/>
            <person name="Saw J.H."/>
            <person name="Jorgensen S.L."/>
            <person name="Zaremba-Niedzwiedzka K."/>
            <person name="Martijn J."/>
            <person name="Lind A.E."/>
            <person name="van Eijk R."/>
            <person name="Schleper C."/>
            <person name="Guy L."/>
            <person name="Ettema T.J."/>
        </authorList>
    </citation>
    <scope>NUCLEOTIDE SEQUENCE</scope>
</reference>
<sequence length="385" mass="43382">MVVEIHGFCKPQYEELKNAFLQDFEEGLEVGASCAVIIDGRYVVDIWAGHKDIAKTIFWEKDTLVNVYSITKIMTALCVHILVDKRLIDVEQPVAKYWPEFAQNGKEKLPVKYLMSHSAGLLGWDIPLTQEDLYNWDKVTNLLATYKPWWESGTQSGYHGVTFGYLLGELVRRITGKSLGTFFKEEVAKPLGADFHIGLPEEHDNRVAELFPPELPEGFADTFPTSIGERSFFNPIISPAPSSIKSRGYLAAEIPAVNGQGNARSMARIGSVVACNGRLDGRRYLSRRTIRKAIKQQIYGTDLIVGPTRWGLGWALPTKEDTPYWETWRACSGGGMGGSRLVMDIENKLCFAYAMNKMILEIPETGDPRTYKLIKILYECIREDK</sequence>
<proteinExistence type="predicted"/>
<dbReference type="SUPFAM" id="SSF56601">
    <property type="entry name" value="beta-lactamase/transpeptidase-like"/>
    <property type="match status" value="1"/>
</dbReference>
<protein>
    <recommendedName>
        <fullName evidence="1">Beta-lactamase-related domain-containing protein</fullName>
    </recommendedName>
</protein>
<organism evidence="2">
    <name type="scientific">marine sediment metagenome</name>
    <dbReference type="NCBI Taxonomy" id="412755"/>
    <lineage>
        <taxon>unclassified sequences</taxon>
        <taxon>metagenomes</taxon>
        <taxon>ecological metagenomes</taxon>
    </lineage>
</organism>
<evidence type="ECO:0000259" key="1">
    <source>
        <dbReference type="Pfam" id="PF00144"/>
    </source>
</evidence>
<dbReference type="InterPro" id="IPR012338">
    <property type="entry name" value="Beta-lactam/transpept-like"/>
</dbReference>
<feature type="domain" description="Beta-lactamase-related" evidence="1">
    <location>
        <begin position="24"/>
        <end position="359"/>
    </location>
</feature>
<dbReference type="InterPro" id="IPR001466">
    <property type="entry name" value="Beta-lactam-related"/>
</dbReference>
<dbReference type="AlphaFoldDB" id="A0A0F9RLS0"/>
<dbReference type="EMBL" id="LAZR01003448">
    <property type="protein sequence ID" value="KKN18218.1"/>
    <property type="molecule type" value="Genomic_DNA"/>
</dbReference>
<evidence type="ECO:0000313" key="2">
    <source>
        <dbReference type="EMBL" id="KKN18218.1"/>
    </source>
</evidence>
<gene>
    <name evidence="2" type="ORF">LCGC14_0957940</name>
</gene>
<name>A0A0F9RLS0_9ZZZZ</name>
<dbReference type="Gene3D" id="3.40.710.10">
    <property type="entry name" value="DD-peptidase/beta-lactamase superfamily"/>
    <property type="match status" value="1"/>
</dbReference>
<dbReference type="Pfam" id="PF00144">
    <property type="entry name" value="Beta-lactamase"/>
    <property type="match status" value="1"/>
</dbReference>
<accession>A0A0F9RLS0</accession>
<comment type="caution">
    <text evidence="2">The sequence shown here is derived from an EMBL/GenBank/DDBJ whole genome shotgun (WGS) entry which is preliminary data.</text>
</comment>